<dbReference type="Proteomes" id="UP001218188">
    <property type="component" value="Unassembled WGS sequence"/>
</dbReference>
<dbReference type="AlphaFoldDB" id="A0AAD6XHN8"/>
<keyword evidence="1" id="KW-0812">Transmembrane</keyword>
<dbReference type="EMBL" id="JARJCM010000004">
    <property type="protein sequence ID" value="KAJ7045564.1"/>
    <property type="molecule type" value="Genomic_DNA"/>
</dbReference>
<keyword evidence="3" id="KW-1185">Reference proteome</keyword>
<organism evidence="2 3">
    <name type="scientific">Mycena alexandri</name>
    <dbReference type="NCBI Taxonomy" id="1745969"/>
    <lineage>
        <taxon>Eukaryota</taxon>
        <taxon>Fungi</taxon>
        <taxon>Dikarya</taxon>
        <taxon>Basidiomycota</taxon>
        <taxon>Agaricomycotina</taxon>
        <taxon>Agaricomycetes</taxon>
        <taxon>Agaricomycetidae</taxon>
        <taxon>Agaricales</taxon>
        <taxon>Marasmiineae</taxon>
        <taxon>Mycenaceae</taxon>
        <taxon>Mycena</taxon>
    </lineage>
</organism>
<proteinExistence type="predicted"/>
<evidence type="ECO:0000256" key="1">
    <source>
        <dbReference type="SAM" id="Phobius"/>
    </source>
</evidence>
<reference evidence="2" key="1">
    <citation type="submission" date="2023-03" db="EMBL/GenBank/DDBJ databases">
        <title>Massive genome expansion in bonnet fungi (Mycena s.s.) driven by repeated elements and novel gene families across ecological guilds.</title>
        <authorList>
            <consortium name="Lawrence Berkeley National Laboratory"/>
            <person name="Harder C.B."/>
            <person name="Miyauchi S."/>
            <person name="Viragh M."/>
            <person name="Kuo A."/>
            <person name="Thoen E."/>
            <person name="Andreopoulos B."/>
            <person name="Lu D."/>
            <person name="Skrede I."/>
            <person name="Drula E."/>
            <person name="Henrissat B."/>
            <person name="Morin E."/>
            <person name="Kohler A."/>
            <person name="Barry K."/>
            <person name="LaButti K."/>
            <person name="Morin E."/>
            <person name="Salamov A."/>
            <person name="Lipzen A."/>
            <person name="Mereny Z."/>
            <person name="Hegedus B."/>
            <person name="Baldrian P."/>
            <person name="Stursova M."/>
            <person name="Weitz H."/>
            <person name="Taylor A."/>
            <person name="Grigoriev I.V."/>
            <person name="Nagy L.G."/>
            <person name="Martin F."/>
            <person name="Kauserud H."/>
        </authorList>
    </citation>
    <scope>NUCLEOTIDE SEQUENCE</scope>
    <source>
        <strain evidence="2">CBHHK200</strain>
    </source>
</reference>
<evidence type="ECO:0000313" key="2">
    <source>
        <dbReference type="EMBL" id="KAJ7045564.1"/>
    </source>
</evidence>
<sequence>MSSTTSTPSSTGEPQPTATLSSSSYFFGFLIAFIAFLFVFLSLGLVARRRRMRLMRDFLLYGPDDAPDIPAAEPLMWQPSYAEAQGQLWSDIMPLSTSLVQHEVVDDKAPAEVPPPPSSNPFVTFFGFSTNPPRKPSLRKIHITEALNIAVVIEMPQDSPLKEAEGHEYLIGTLQAPWKEFERPGTER</sequence>
<keyword evidence="1" id="KW-0472">Membrane</keyword>
<name>A0AAD6XHN8_9AGAR</name>
<feature type="transmembrane region" description="Helical" evidence="1">
    <location>
        <begin position="25"/>
        <end position="46"/>
    </location>
</feature>
<comment type="caution">
    <text evidence="2">The sequence shown here is derived from an EMBL/GenBank/DDBJ whole genome shotgun (WGS) entry which is preliminary data.</text>
</comment>
<gene>
    <name evidence="2" type="ORF">C8F04DRAFT_1388180</name>
</gene>
<accession>A0AAD6XHN8</accession>
<evidence type="ECO:0000313" key="3">
    <source>
        <dbReference type="Proteomes" id="UP001218188"/>
    </source>
</evidence>
<keyword evidence="1" id="KW-1133">Transmembrane helix</keyword>
<protein>
    <submittedName>
        <fullName evidence="2">Uncharacterized protein</fullName>
    </submittedName>
</protein>